<dbReference type="EMBL" id="CP136513">
    <property type="protein sequence ID" value="WOD20004.1"/>
    <property type="molecule type" value="Genomic_DNA"/>
</dbReference>
<dbReference type="InterPro" id="IPR004864">
    <property type="entry name" value="LEA_2"/>
</dbReference>
<sequence length="172" mass="17738">MSFVRMLFSASLFRVAALCAVFALTVSGCAGFFGGDPLRVSVAGIEPIESQGFEMRFNVKLRVQNPNDSAVSFNGVSLDLELNGKPFASGVSDQSGTVPRFGETVVNVPLTVPAFAAVRQAFAFAGAMQGGAAQSGQIPYIMRGKLAGGLTGTTRFVDQGALSLPAAGTALP</sequence>
<reference evidence="3 4" key="1">
    <citation type="submission" date="2023-10" db="EMBL/GenBank/DDBJ databases">
        <title>Surface-active antibiotics is a multifunctional adaptation for post-fire microbes.</title>
        <authorList>
            <person name="Liu M.D."/>
            <person name="Du Y."/>
            <person name="Koupaei S.K."/>
            <person name="Kim N.R."/>
            <person name="Zhang W."/>
            <person name="Traxler M.F."/>
        </authorList>
    </citation>
    <scope>NUCLEOTIDE SEQUENCE [LARGE SCALE GENOMIC DNA]</scope>
    <source>
        <strain evidence="3 4">F3</strain>
    </source>
</reference>
<feature type="chain" id="PRO_5046605910" evidence="1">
    <location>
        <begin position="17"/>
        <end position="172"/>
    </location>
</feature>
<dbReference type="InterPro" id="IPR013990">
    <property type="entry name" value="WHy-dom"/>
</dbReference>
<dbReference type="RefSeq" id="WP_317021987.1">
    <property type="nucleotide sequence ID" value="NZ_CP136513.1"/>
</dbReference>
<gene>
    <name evidence="3" type="ORF">RW095_27760</name>
</gene>
<feature type="signal peptide" evidence="1">
    <location>
        <begin position="1"/>
        <end position="16"/>
    </location>
</feature>
<dbReference type="Gene3D" id="2.60.40.1820">
    <property type="match status" value="1"/>
</dbReference>
<dbReference type="Proteomes" id="UP001302652">
    <property type="component" value="Chromosome 1"/>
</dbReference>
<keyword evidence="1" id="KW-0732">Signal</keyword>
<evidence type="ECO:0000256" key="1">
    <source>
        <dbReference type="SAM" id="SignalP"/>
    </source>
</evidence>
<dbReference type="SMART" id="SM00769">
    <property type="entry name" value="WHy"/>
    <property type="match status" value="1"/>
</dbReference>
<evidence type="ECO:0000313" key="3">
    <source>
        <dbReference type="EMBL" id="WOD20004.1"/>
    </source>
</evidence>
<dbReference type="Pfam" id="PF03168">
    <property type="entry name" value="LEA_2"/>
    <property type="match status" value="1"/>
</dbReference>
<dbReference type="PROSITE" id="PS51257">
    <property type="entry name" value="PROKAR_LIPOPROTEIN"/>
    <property type="match status" value="1"/>
</dbReference>
<organism evidence="3 4">
    <name type="scientific">Paraburkholderia kirstenboschensis</name>
    <dbReference type="NCBI Taxonomy" id="1245436"/>
    <lineage>
        <taxon>Bacteria</taxon>
        <taxon>Pseudomonadati</taxon>
        <taxon>Pseudomonadota</taxon>
        <taxon>Betaproteobacteria</taxon>
        <taxon>Burkholderiales</taxon>
        <taxon>Burkholderiaceae</taxon>
        <taxon>Paraburkholderia</taxon>
    </lineage>
</organism>
<feature type="domain" description="Water stress and hypersensitive response" evidence="2">
    <location>
        <begin position="40"/>
        <end position="165"/>
    </location>
</feature>
<dbReference type="SUPFAM" id="SSF117070">
    <property type="entry name" value="LEA14-like"/>
    <property type="match status" value="1"/>
</dbReference>
<protein>
    <submittedName>
        <fullName evidence="3">LEA type 2 family protein</fullName>
    </submittedName>
</protein>
<accession>A0ABZ0EUF1</accession>
<evidence type="ECO:0000259" key="2">
    <source>
        <dbReference type="SMART" id="SM00769"/>
    </source>
</evidence>
<keyword evidence="4" id="KW-1185">Reference proteome</keyword>
<evidence type="ECO:0000313" key="4">
    <source>
        <dbReference type="Proteomes" id="UP001302652"/>
    </source>
</evidence>
<proteinExistence type="predicted"/>
<name>A0ABZ0EUF1_9BURK</name>